<dbReference type="SUPFAM" id="SSF102114">
    <property type="entry name" value="Radical SAM enzymes"/>
    <property type="match status" value="1"/>
</dbReference>
<dbReference type="PROSITE" id="PS51918">
    <property type="entry name" value="RADICAL_SAM"/>
    <property type="match status" value="1"/>
</dbReference>
<dbReference type="EMBL" id="JACRDE010000002">
    <property type="protein sequence ID" value="MBI5247861.1"/>
    <property type="molecule type" value="Genomic_DNA"/>
</dbReference>
<evidence type="ECO:0000256" key="8">
    <source>
        <dbReference type="ARBA" id="ARBA00047326"/>
    </source>
</evidence>
<keyword evidence="5 9" id="KW-0479">Metal-binding</keyword>
<evidence type="ECO:0000256" key="7">
    <source>
        <dbReference type="ARBA" id="ARBA00023014"/>
    </source>
</evidence>
<keyword evidence="3 9" id="KW-0808">Transferase</keyword>
<dbReference type="NCBIfam" id="NF009544">
    <property type="entry name" value="PRK12928.1"/>
    <property type="match status" value="1"/>
</dbReference>
<organism evidence="11 12">
    <name type="scientific">Desulfomonile tiedjei</name>
    <dbReference type="NCBI Taxonomy" id="2358"/>
    <lineage>
        <taxon>Bacteria</taxon>
        <taxon>Pseudomonadati</taxon>
        <taxon>Thermodesulfobacteriota</taxon>
        <taxon>Desulfomonilia</taxon>
        <taxon>Desulfomonilales</taxon>
        <taxon>Desulfomonilaceae</taxon>
        <taxon>Desulfomonile</taxon>
    </lineage>
</organism>
<feature type="binding site" evidence="9">
    <location>
        <position position="65"/>
    </location>
    <ligand>
        <name>[4Fe-4S] cluster</name>
        <dbReference type="ChEBI" id="CHEBI:49883"/>
        <label>2</label>
        <note>4Fe-4S-S-AdoMet</note>
    </ligand>
</feature>
<feature type="domain" description="Radical SAM core" evidence="10">
    <location>
        <begin position="47"/>
        <end position="261"/>
    </location>
</feature>
<feature type="binding site" evidence="9">
    <location>
        <position position="68"/>
    </location>
    <ligand>
        <name>[4Fe-4S] cluster</name>
        <dbReference type="ChEBI" id="CHEBI:49883"/>
        <label>2</label>
        <note>4Fe-4S-S-AdoMet</note>
    </ligand>
</feature>
<dbReference type="GO" id="GO:0005737">
    <property type="term" value="C:cytoplasm"/>
    <property type="evidence" value="ECO:0007669"/>
    <property type="project" value="UniProtKB-SubCell"/>
</dbReference>
<evidence type="ECO:0000256" key="5">
    <source>
        <dbReference type="ARBA" id="ARBA00022723"/>
    </source>
</evidence>
<dbReference type="InterPro" id="IPR007197">
    <property type="entry name" value="rSAM"/>
</dbReference>
<protein>
    <recommendedName>
        <fullName evidence="9">Lipoyl synthase</fullName>
        <ecNumber evidence="9">2.8.1.8</ecNumber>
    </recommendedName>
    <alternativeName>
        <fullName evidence="9">Lip-syn</fullName>
        <shortName evidence="9">LS</shortName>
    </alternativeName>
    <alternativeName>
        <fullName evidence="9">Lipoate synthase</fullName>
    </alternativeName>
    <alternativeName>
        <fullName evidence="9">Lipoic acid synthase</fullName>
    </alternativeName>
    <alternativeName>
        <fullName evidence="9">Sulfur insertion protein LipA</fullName>
    </alternativeName>
</protein>
<evidence type="ECO:0000256" key="2">
    <source>
        <dbReference type="ARBA" id="ARBA00022490"/>
    </source>
</evidence>
<dbReference type="CDD" id="cd01335">
    <property type="entry name" value="Radical_SAM"/>
    <property type="match status" value="1"/>
</dbReference>
<dbReference type="HAMAP" id="MF_00206">
    <property type="entry name" value="Lipoyl_synth"/>
    <property type="match status" value="1"/>
</dbReference>
<evidence type="ECO:0000256" key="3">
    <source>
        <dbReference type="ARBA" id="ARBA00022679"/>
    </source>
</evidence>
<feature type="binding site" evidence="9">
    <location>
        <position position="46"/>
    </location>
    <ligand>
        <name>[4Fe-4S] cluster</name>
        <dbReference type="ChEBI" id="CHEBI:49883"/>
        <label>1</label>
    </ligand>
</feature>
<dbReference type="PANTHER" id="PTHR10949">
    <property type="entry name" value="LIPOYL SYNTHASE"/>
    <property type="match status" value="1"/>
</dbReference>
<dbReference type="InterPro" id="IPR003698">
    <property type="entry name" value="Lipoyl_synth"/>
</dbReference>
<keyword evidence="2 9" id="KW-0963">Cytoplasm</keyword>
<dbReference type="AlphaFoldDB" id="A0A9D6Z451"/>
<dbReference type="GO" id="GO:0016992">
    <property type="term" value="F:lipoate synthase activity"/>
    <property type="evidence" value="ECO:0007669"/>
    <property type="project" value="UniProtKB-UniRule"/>
</dbReference>
<dbReference type="NCBIfam" id="TIGR00510">
    <property type="entry name" value="lipA"/>
    <property type="match status" value="1"/>
</dbReference>
<evidence type="ECO:0000256" key="1">
    <source>
        <dbReference type="ARBA" id="ARBA00022485"/>
    </source>
</evidence>
<feature type="binding site" evidence="9">
    <location>
        <position position="35"/>
    </location>
    <ligand>
        <name>[4Fe-4S] cluster</name>
        <dbReference type="ChEBI" id="CHEBI:49883"/>
        <label>1</label>
    </ligand>
</feature>
<dbReference type="EC" id="2.8.1.8" evidence="9"/>
<dbReference type="GO" id="GO:0009249">
    <property type="term" value="P:protein lipoylation"/>
    <property type="evidence" value="ECO:0007669"/>
    <property type="project" value="UniProtKB-UniRule"/>
</dbReference>
<keyword evidence="6 9" id="KW-0408">Iron</keyword>
<proteinExistence type="inferred from homology"/>
<feature type="binding site" evidence="9">
    <location>
        <position position="61"/>
    </location>
    <ligand>
        <name>[4Fe-4S] cluster</name>
        <dbReference type="ChEBI" id="CHEBI:49883"/>
        <label>2</label>
        <note>4Fe-4S-S-AdoMet</note>
    </ligand>
</feature>
<evidence type="ECO:0000256" key="9">
    <source>
        <dbReference type="HAMAP-Rule" id="MF_00206"/>
    </source>
</evidence>
<evidence type="ECO:0000259" key="10">
    <source>
        <dbReference type="PROSITE" id="PS51918"/>
    </source>
</evidence>
<comment type="catalytic activity">
    <reaction evidence="8 9">
        <text>[[Fe-S] cluster scaffold protein carrying a second [4Fe-4S](2+) cluster] + N(6)-octanoyl-L-lysyl-[protein] + 2 oxidized [2Fe-2S]-[ferredoxin] + 2 S-adenosyl-L-methionine + 4 H(+) = [[Fe-S] cluster scaffold protein] + N(6)-[(R)-dihydrolipoyl]-L-lysyl-[protein] + 4 Fe(3+) + 2 hydrogen sulfide + 2 5'-deoxyadenosine + 2 L-methionine + 2 reduced [2Fe-2S]-[ferredoxin]</text>
        <dbReference type="Rhea" id="RHEA:16585"/>
        <dbReference type="Rhea" id="RHEA-COMP:9928"/>
        <dbReference type="Rhea" id="RHEA-COMP:10000"/>
        <dbReference type="Rhea" id="RHEA-COMP:10001"/>
        <dbReference type="Rhea" id="RHEA-COMP:10475"/>
        <dbReference type="Rhea" id="RHEA-COMP:14568"/>
        <dbReference type="Rhea" id="RHEA-COMP:14569"/>
        <dbReference type="ChEBI" id="CHEBI:15378"/>
        <dbReference type="ChEBI" id="CHEBI:17319"/>
        <dbReference type="ChEBI" id="CHEBI:29034"/>
        <dbReference type="ChEBI" id="CHEBI:29919"/>
        <dbReference type="ChEBI" id="CHEBI:33722"/>
        <dbReference type="ChEBI" id="CHEBI:33737"/>
        <dbReference type="ChEBI" id="CHEBI:33738"/>
        <dbReference type="ChEBI" id="CHEBI:57844"/>
        <dbReference type="ChEBI" id="CHEBI:59789"/>
        <dbReference type="ChEBI" id="CHEBI:78809"/>
        <dbReference type="ChEBI" id="CHEBI:83100"/>
        <dbReference type="EC" id="2.8.1.8"/>
    </reaction>
</comment>
<dbReference type="InterPro" id="IPR013785">
    <property type="entry name" value="Aldolase_TIM"/>
</dbReference>
<comment type="pathway">
    <text evidence="9">Protein modification; protein lipoylation via endogenous pathway; protein N(6)-(lipoyl)lysine from octanoyl-[acyl-carrier-protein]: step 2/2.</text>
</comment>
<comment type="cofactor">
    <cofactor evidence="9">
        <name>[4Fe-4S] cluster</name>
        <dbReference type="ChEBI" id="CHEBI:49883"/>
    </cofactor>
    <text evidence="9">Binds 2 [4Fe-4S] clusters per subunit. One cluster is coordinated with 3 cysteines and an exchangeable S-adenosyl-L-methionine.</text>
</comment>
<dbReference type="PANTHER" id="PTHR10949:SF0">
    <property type="entry name" value="LIPOYL SYNTHASE, MITOCHONDRIAL"/>
    <property type="match status" value="1"/>
</dbReference>
<evidence type="ECO:0000256" key="6">
    <source>
        <dbReference type="ARBA" id="ARBA00023004"/>
    </source>
</evidence>
<reference evidence="11" key="1">
    <citation type="submission" date="2020-07" db="EMBL/GenBank/DDBJ databases">
        <title>Huge and variable diversity of episymbiotic CPR bacteria and DPANN archaea in groundwater ecosystems.</title>
        <authorList>
            <person name="He C.Y."/>
            <person name="Keren R."/>
            <person name="Whittaker M."/>
            <person name="Farag I.F."/>
            <person name="Doudna J."/>
            <person name="Cate J.H.D."/>
            <person name="Banfield J.F."/>
        </authorList>
    </citation>
    <scope>NUCLEOTIDE SEQUENCE</scope>
    <source>
        <strain evidence="11">NC_groundwater_1664_Pr3_B-0.1um_52_9</strain>
    </source>
</reference>
<dbReference type="PIRSF" id="PIRSF005963">
    <property type="entry name" value="Lipoyl_synth"/>
    <property type="match status" value="1"/>
</dbReference>
<feature type="binding site" evidence="9">
    <location>
        <position position="272"/>
    </location>
    <ligand>
        <name>[4Fe-4S] cluster</name>
        <dbReference type="ChEBI" id="CHEBI:49883"/>
        <label>1</label>
    </ligand>
</feature>
<gene>
    <name evidence="9 11" type="primary">lipA</name>
    <name evidence="11" type="ORF">HY912_00060</name>
</gene>
<dbReference type="FunFam" id="3.20.20.70:FF:000040">
    <property type="entry name" value="Lipoyl synthase"/>
    <property type="match status" value="1"/>
</dbReference>
<evidence type="ECO:0000256" key="4">
    <source>
        <dbReference type="ARBA" id="ARBA00022691"/>
    </source>
</evidence>
<keyword evidence="4 9" id="KW-0949">S-adenosyl-L-methionine</keyword>
<comment type="caution">
    <text evidence="11">The sequence shown here is derived from an EMBL/GenBank/DDBJ whole genome shotgun (WGS) entry which is preliminary data.</text>
</comment>
<evidence type="ECO:0000313" key="11">
    <source>
        <dbReference type="EMBL" id="MBI5247861.1"/>
    </source>
</evidence>
<dbReference type="Pfam" id="PF04055">
    <property type="entry name" value="Radical_SAM"/>
    <property type="match status" value="1"/>
</dbReference>
<dbReference type="InterPro" id="IPR006638">
    <property type="entry name" value="Elp3/MiaA/NifB-like_rSAM"/>
</dbReference>
<dbReference type="Proteomes" id="UP000807825">
    <property type="component" value="Unassembled WGS sequence"/>
</dbReference>
<accession>A0A9D6Z451</accession>
<comment type="function">
    <text evidence="9">Catalyzes the radical-mediated insertion of two sulfur atoms into the C-6 and C-8 positions of the octanoyl moiety bound to the lipoyl domains of lipoate-dependent enzymes, thereby converting the octanoylated domains into lipoylated derivatives.</text>
</comment>
<dbReference type="SFLD" id="SFLDS00029">
    <property type="entry name" value="Radical_SAM"/>
    <property type="match status" value="1"/>
</dbReference>
<dbReference type="GO" id="GO:0046872">
    <property type="term" value="F:metal ion binding"/>
    <property type="evidence" value="ECO:0007669"/>
    <property type="project" value="UniProtKB-KW"/>
</dbReference>
<keyword evidence="1 9" id="KW-0004">4Fe-4S</keyword>
<name>A0A9D6Z451_9BACT</name>
<evidence type="ECO:0000313" key="12">
    <source>
        <dbReference type="Proteomes" id="UP000807825"/>
    </source>
</evidence>
<comment type="similarity">
    <text evidence="9">Belongs to the radical SAM superfamily. Lipoyl synthase family.</text>
</comment>
<dbReference type="GO" id="GO:0051539">
    <property type="term" value="F:4 iron, 4 sulfur cluster binding"/>
    <property type="evidence" value="ECO:0007669"/>
    <property type="project" value="UniProtKB-UniRule"/>
</dbReference>
<keyword evidence="7 9" id="KW-0411">Iron-sulfur</keyword>
<sequence>MNDRIPPWIRRTLSPVSASSKIFRNTYAKGLHTVCKEARCPNRWECESRGTATFLILGDRCTRNCVFCAVRHGNPVSPHSEEPELVAASIANLRLSHAVVTSVTRDDLPDGGASVFAQTIGAIRKKSPETTIEVLIPDFQGCKDALRMVVEARPEVINHNMETVQRLYPVLRSAASYSRSLELLQRVASAGIIAKSGIMVGVGETREEIIELMSHLARVGCSVLTIGQYLQPSKKHIPVIRYFTVEEFLELKELALEEGLKTVVSGPLVRSSYKSAEMLRELAG</sequence>
<dbReference type="SMART" id="SM00729">
    <property type="entry name" value="Elp3"/>
    <property type="match status" value="1"/>
</dbReference>
<feature type="binding site" evidence="9">
    <location>
        <position position="40"/>
    </location>
    <ligand>
        <name>[4Fe-4S] cluster</name>
        <dbReference type="ChEBI" id="CHEBI:49883"/>
        <label>1</label>
    </ligand>
</feature>
<dbReference type="Gene3D" id="3.20.20.70">
    <property type="entry name" value="Aldolase class I"/>
    <property type="match status" value="1"/>
</dbReference>
<dbReference type="InterPro" id="IPR058240">
    <property type="entry name" value="rSAM_sf"/>
</dbReference>
<dbReference type="NCBIfam" id="NF004019">
    <property type="entry name" value="PRK05481.1"/>
    <property type="match status" value="1"/>
</dbReference>
<comment type="subcellular location">
    <subcellularLocation>
        <location evidence="9">Cytoplasm</location>
    </subcellularLocation>
</comment>